<evidence type="ECO:0000313" key="7">
    <source>
        <dbReference type="Proteomes" id="UP000196655"/>
    </source>
</evidence>
<dbReference type="InterPro" id="IPR036661">
    <property type="entry name" value="Luciferase-like_sf"/>
</dbReference>
<comment type="caution">
    <text evidence="6">The sequence shown here is derived from an EMBL/GenBank/DDBJ whole genome shotgun (WGS) entry which is preliminary data.</text>
</comment>
<keyword evidence="7" id="KW-1185">Reference proteome</keyword>
<dbReference type="InterPro" id="IPR011251">
    <property type="entry name" value="Luciferase-like_dom"/>
</dbReference>
<dbReference type="Proteomes" id="UP000196655">
    <property type="component" value="Unassembled WGS sequence"/>
</dbReference>
<name>A0A211ZV23_9PROT</name>
<evidence type="ECO:0000256" key="3">
    <source>
        <dbReference type="ARBA" id="ARBA00023002"/>
    </source>
</evidence>
<keyword evidence="3" id="KW-0560">Oxidoreductase</keyword>
<organism evidence="6 7">
    <name type="scientific">Inquilinus limosus</name>
    <dbReference type="NCBI Taxonomy" id="171674"/>
    <lineage>
        <taxon>Bacteria</taxon>
        <taxon>Pseudomonadati</taxon>
        <taxon>Pseudomonadota</taxon>
        <taxon>Alphaproteobacteria</taxon>
        <taxon>Rhodospirillales</taxon>
        <taxon>Rhodospirillaceae</taxon>
        <taxon>Inquilinus</taxon>
    </lineage>
</organism>
<keyword evidence="2" id="KW-0288">FMN</keyword>
<protein>
    <submittedName>
        <fullName evidence="6">Nitrilotriacetate monooxygenase</fullName>
    </submittedName>
</protein>
<dbReference type="SUPFAM" id="SSF51679">
    <property type="entry name" value="Bacterial luciferase-like"/>
    <property type="match status" value="1"/>
</dbReference>
<gene>
    <name evidence="6" type="ORF">BWR60_00820</name>
</gene>
<dbReference type="GO" id="GO:0004497">
    <property type="term" value="F:monooxygenase activity"/>
    <property type="evidence" value="ECO:0007669"/>
    <property type="project" value="UniProtKB-KW"/>
</dbReference>
<dbReference type="OrthoDB" id="6752030at2"/>
<evidence type="ECO:0000256" key="2">
    <source>
        <dbReference type="ARBA" id="ARBA00022643"/>
    </source>
</evidence>
<evidence type="ECO:0000259" key="5">
    <source>
        <dbReference type="Pfam" id="PF00296"/>
    </source>
</evidence>
<keyword evidence="4 6" id="KW-0503">Monooxygenase</keyword>
<proteinExistence type="predicted"/>
<feature type="domain" description="Luciferase-like" evidence="5">
    <location>
        <begin position="46"/>
        <end position="209"/>
    </location>
</feature>
<evidence type="ECO:0000256" key="1">
    <source>
        <dbReference type="ARBA" id="ARBA00022630"/>
    </source>
</evidence>
<dbReference type="PANTHER" id="PTHR30011:SF16">
    <property type="entry name" value="C2H2 FINGER DOMAIN TRANSCRIPTION FACTOR (EUROFUNG)-RELATED"/>
    <property type="match status" value="1"/>
</dbReference>
<dbReference type="PANTHER" id="PTHR30011">
    <property type="entry name" value="ALKANESULFONATE MONOOXYGENASE-RELATED"/>
    <property type="match status" value="1"/>
</dbReference>
<evidence type="ECO:0000313" key="6">
    <source>
        <dbReference type="EMBL" id="OWJ69113.1"/>
    </source>
</evidence>
<sequence length="326" mass="33534">MTDMAGFRIGIGLDLAALKGPHTGWQGLWGAVAERLDGAADFVTLEDGFARPEGDGPDAVLLANWLGARTRDIGIVAGAPVSFVEPFHVSTAIATLDYVTGGRAGLLVQRLQGERAAEAGRAIGRLGGFPAGDPAALGRDALDAVEVVRRLWDSWEDDAVIRDPVSQRFLDGAKLHTIDFKGAGFSVLGPSITPRPPQGQPVVAATFVPGDDPALAAAADLVFLRPGTEGLAPLVAELGDGTGDGGPLRFADVSVAAGTDGAGLAAQVAEWAAAGLDGVRFLPRDLPELVETLLPALRRSGFGARGATLRERLGLPAAANRYATAA</sequence>
<reference evidence="7" key="1">
    <citation type="submission" date="2017-05" db="EMBL/GenBank/DDBJ databases">
        <authorList>
            <person name="Macchi M."/>
            <person name="Festa S."/>
            <person name="Coppotelli B.M."/>
            <person name="Morelli I.S."/>
        </authorList>
    </citation>
    <scope>NUCLEOTIDE SEQUENCE [LARGE SCALE GENOMIC DNA]</scope>
    <source>
        <strain evidence="7">I</strain>
    </source>
</reference>
<accession>A0A211ZV23</accession>
<evidence type="ECO:0000256" key="4">
    <source>
        <dbReference type="ARBA" id="ARBA00023033"/>
    </source>
</evidence>
<dbReference type="Gene3D" id="3.20.20.30">
    <property type="entry name" value="Luciferase-like domain"/>
    <property type="match status" value="1"/>
</dbReference>
<dbReference type="Pfam" id="PF00296">
    <property type="entry name" value="Bac_luciferase"/>
    <property type="match status" value="1"/>
</dbReference>
<dbReference type="EMBL" id="NHON01000001">
    <property type="protein sequence ID" value="OWJ69113.1"/>
    <property type="molecule type" value="Genomic_DNA"/>
</dbReference>
<dbReference type="InterPro" id="IPR051260">
    <property type="entry name" value="Diverse_substr_monoxygenases"/>
</dbReference>
<dbReference type="GO" id="GO:0016705">
    <property type="term" value="F:oxidoreductase activity, acting on paired donors, with incorporation or reduction of molecular oxygen"/>
    <property type="evidence" value="ECO:0007669"/>
    <property type="project" value="InterPro"/>
</dbReference>
<keyword evidence="1" id="KW-0285">Flavoprotein</keyword>
<dbReference type="AlphaFoldDB" id="A0A211ZV23"/>